<dbReference type="RefSeq" id="WP_051372441.1">
    <property type="nucleotide sequence ID" value="NZ_FPAW01000019.1"/>
</dbReference>
<feature type="transmembrane region" description="Helical" evidence="10">
    <location>
        <begin position="294"/>
        <end position="319"/>
    </location>
</feature>
<dbReference type="SMART" id="SM00382">
    <property type="entry name" value="AAA"/>
    <property type="match status" value="1"/>
</dbReference>
<evidence type="ECO:0000256" key="2">
    <source>
        <dbReference type="ARBA" id="ARBA00022448"/>
    </source>
</evidence>
<dbReference type="OrthoDB" id="9806149at2"/>
<dbReference type="GO" id="GO:1903806">
    <property type="term" value="P:L-isoleucine import across plasma membrane"/>
    <property type="evidence" value="ECO:0007669"/>
    <property type="project" value="TreeGrafter"/>
</dbReference>
<dbReference type="PANTHER" id="PTHR45772:SF7">
    <property type="entry name" value="AMINO ACID ABC TRANSPORTER ATP-BINDING PROTEIN"/>
    <property type="match status" value="1"/>
</dbReference>
<evidence type="ECO:0000256" key="1">
    <source>
        <dbReference type="ARBA" id="ARBA00004651"/>
    </source>
</evidence>
<dbReference type="eggNOG" id="COG0411">
    <property type="taxonomic scope" value="Bacteria"/>
</dbReference>
<keyword evidence="8 10" id="KW-0472">Membrane</keyword>
<dbReference type="InterPro" id="IPR051120">
    <property type="entry name" value="ABC_AA/LPS_Transport"/>
</dbReference>
<dbReference type="EMBL" id="FPAW01000019">
    <property type="protein sequence ID" value="SFU02226.1"/>
    <property type="molecule type" value="Genomic_DNA"/>
</dbReference>
<evidence type="ECO:0000256" key="7">
    <source>
        <dbReference type="ARBA" id="ARBA00022989"/>
    </source>
</evidence>
<dbReference type="GO" id="GO:0042941">
    <property type="term" value="P:D-alanine transmembrane transport"/>
    <property type="evidence" value="ECO:0007669"/>
    <property type="project" value="TreeGrafter"/>
</dbReference>
<comment type="subcellular location">
    <subcellularLocation>
        <location evidence="1">Cell membrane</location>
        <topology evidence="1">Multi-pass membrane protein</topology>
    </subcellularLocation>
</comment>
<evidence type="ECO:0000256" key="8">
    <source>
        <dbReference type="ARBA" id="ARBA00023136"/>
    </source>
</evidence>
<keyword evidence="5" id="KW-0547">Nucleotide-binding</keyword>
<dbReference type="InterPro" id="IPR032823">
    <property type="entry name" value="BCA_ABC_TP_C"/>
</dbReference>
<name>A0A1I7CS49_9RHOB</name>
<dbReference type="Pfam" id="PF02653">
    <property type="entry name" value="BPD_transp_2"/>
    <property type="match status" value="1"/>
</dbReference>
<dbReference type="SUPFAM" id="SSF52540">
    <property type="entry name" value="P-loop containing nucleoside triphosphate hydrolases"/>
    <property type="match status" value="1"/>
</dbReference>
<dbReference type="Pfam" id="PF00005">
    <property type="entry name" value="ABC_tran"/>
    <property type="match status" value="1"/>
</dbReference>
<feature type="transmembrane region" description="Helical" evidence="10">
    <location>
        <begin position="66"/>
        <end position="85"/>
    </location>
</feature>
<sequence length="612" mass="64139">MITSPRLQIFAAISAIVVGVVGAALIASMFGAAAERILTVFFITLVGVVGIGIYSGNSGILSFGHVAFMGIGAYVSALLTLPAQLKVATLPKLPDWLATTEMGLLPATVIAMGVTALVALLVGAAIGRLEGSAATISTLGLLIIVHGVIIGWRDVTRGAQSFFGVPRETGIWAAVIGVILALVLARLYRDSRSGLRLRAGRENAIAATAVGVNIPRERLISFVLAGAVMALAGALLGHFLGAFSPKKFFFNDTFLLLAMLIVGGMTTITGAVTGAVVITLVTEFLRRLEGGFSIAGFDVPSVFGTTQIGIGLIILYAMFRKADGLAGLKEWEERVFPKRPPSGSAPALQEVHVSDSLTASNMTMQFGGLVAVNDVSLTLTPGEILGLIGPNGSGKTTLLNMLSGVLRPSKGAAIRGQNKLNGVPAHKIVEHGIARTFQNIRLFPDLSVHQNVLVAALSTHGGEDADSRARAALARLNVAQLAGESAGTLSYGDQRRVEIARALACRPSLLFLDEPAAGMNRLETDALMDTLRGLTRDLGIGILLVDHDLTLINQLCDRIIVLNEGRLIAEGTPDDIRQDPAVIEAYLGRGKPGKKTKPKNRDEPGPATELAG</sequence>
<gene>
    <name evidence="12" type="ORF">SAMN05216236_11935</name>
</gene>
<evidence type="ECO:0000256" key="9">
    <source>
        <dbReference type="SAM" id="MobiDB-lite"/>
    </source>
</evidence>
<keyword evidence="3" id="KW-1003">Cell membrane</keyword>
<dbReference type="Proteomes" id="UP000182466">
    <property type="component" value="Unassembled WGS sequence"/>
</dbReference>
<evidence type="ECO:0000313" key="13">
    <source>
        <dbReference type="Proteomes" id="UP000182466"/>
    </source>
</evidence>
<dbReference type="PROSITE" id="PS00211">
    <property type="entry name" value="ABC_TRANSPORTER_1"/>
    <property type="match status" value="1"/>
</dbReference>
<dbReference type="PROSITE" id="PS50893">
    <property type="entry name" value="ABC_TRANSPORTER_2"/>
    <property type="match status" value="1"/>
</dbReference>
<evidence type="ECO:0000313" key="12">
    <source>
        <dbReference type="EMBL" id="SFU02226.1"/>
    </source>
</evidence>
<evidence type="ECO:0000259" key="11">
    <source>
        <dbReference type="PROSITE" id="PS50893"/>
    </source>
</evidence>
<dbReference type="GO" id="GO:0005886">
    <property type="term" value="C:plasma membrane"/>
    <property type="evidence" value="ECO:0007669"/>
    <property type="project" value="UniProtKB-SubCell"/>
</dbReference>
<dbReference type="GO" id="GO:0015808">
    <property type="term" value="P:L-alanine transport"/>
    <property type="evidence" value="ECO:0007669"/>
    <property type="project" value="TreeGrafter"/>
</dbReference>
<dbReference type="PANTHER" id="PTHR45772">
    <property type="entry name" value="CONSERVED COMPONENT OF ABC TRANSPORTER FOR NATURAL AMINO ACIDS-RELATED"/>
    <property type="match status" value="1"/>
</dbReference>
<accession>A0A1I7CS49</accession>
<feature type="region of interest" description="Disordered" evidence="9">
    <location>
        <begin position="587"/>
        <end position="612"/>
    </location>
</feature>
<dbReference type="AlphaFoldDB" id="A0A1I7CS49"/>
<keyword evidence="2" id="KW-0813">Transport</keyword>
<dbReference type="GO" id="GO:0016887">
    <property type="term" value="F:ATP hydrolysis activity"/>
    <property type="evidence" value="ECO:0007669"/>
    <property type="project" value="InterPro"/>
</dbReference>
<dbReference type="InterPro" id="IPR027417">
    <property type="entry name" value="P-loop_NTPase"/>
</dbReference>
<dbReference type="GO" id="GO:0015188">
    <property type="term" value="F:L-isoleucine transmembrane transporter activity"/>
    <property type="evidence" value="ECO:0007669"/>
    <property type="project" value="TreeGrafter"/>
</dbReference>
<keyword evidence="6 12" id="KW-0067">ATP-binding</keyword>
<dbReference type="GO" id="GO:0005304">
    <property type="term" value="F:L-valine transmembrane transporter activity"/>
    <property type="evidence" value="ECO:0007669"/>
    <property type="project" value="TreeGrafter"/>
</dbReference>
<keyword evidence="7 10" id="KW-1133">Transmembrane helix</keyword>
<feature type="transmembrane region" description="Helical" evidence="10">
    <location>
        <begin position="7"/>
        <end position="30"/>
    </location>
</feature>
<feature type="transmembrane region" description="Helical" evidence="10">
    <location>
        <begin position="170"/>
        <end position="188"/>
    </location>
</feature>
<dbReference type="eggNOG" id="COG4177">
    <property type="taxonomic scope" value="Bacteria"/>
</dbReference>
<dbReference type="CDD" id="cd06581">
    <property type="entry name" value="TM_PBP1_LivM_like"/>
    <property type="match status" value="1"/>
</dbReference>
<dbReference type="GO" id="GO:0015192">
    <property type="term" value="F:L-phenylalanine transmembrane transporter activity"/>
    <property type="evidence" value="ECO:0007669"/>
    <property type="project" value="TreeGrafter"/>
</dbReference>
<reference evidence="12 13" key="1">
    <citation type="submission" date="2016-10" db="EMBL/GenBank/DDBJ databases">
        <authorList>
            <person name="de Groot N.N."/>
        </authorList>
    </citation>
    <scope>NUCLEOTIDE SEQUENCE [LARGE SCALE GENOMIC DNA]</scope>
    <source>
        <strain evidence="12 13">CGMCC 1.10959</strain>
    </source>
</reference>
<dbReference type="InterPro" id="IPR001851">
    <property type="entry name" value="ABC_transp_permease"/>
</dbReference>
<feature type="transmembrane region" description="Helical" evidence="10">
    <location>
        <begin position="36"/>
        <end position="54"/>
    </location>
</feature>
<evidence type="ECO:0000256" key="3">
    <source>
        <dbReference type="ARBA" id="ARBA00022475"/>
    </source>
</evidence>
<organism evidence="12 13">
    <name type="scientific">Sedimentitalea nanhaiensis</name>
    <dbReference type="NCBI Taxonomy" id="999627"/>
    <lineage>
        <taxon>Bacteria</taxon>
        <taxon>Pseudomonadati</taxon>
        <taxon>Pseudomonadota</taxon>
        <taxon>Alphaproteobacteria</taxon>
        <taxon>Rhodobacterales</taxon>
        <taxon>Paracoccaceae</taxon>
        <taxon>Sedimentitalea</taxon>
    </lineage>
</organism>
<feature type="domain" description="ABC transporter" evidence="11">
    <location>
        <begin position="357"/>
        <end position="589"/>
    </location>
</feature>
<keyword evidence="4 10" id="KW-0812">Transmembrane</keyword>
<keyword evidence="13" id="KW-1185">Reference proteome</keyword>
<evidence type="ECO:0000256" key="6">
    <source>
        <dbReference type="ARBA" id="ARBA00022840"/>
    </source>
</evidence>
<evidence type="ECO:0000256" key="5">
    <source>
        <dbReference type="ARBA" id="ARBA00022741"/>
    </source>
</evidence>
<dbReference type="Pfam" id="PF12399">
    <property type="entry name" value="BCA_ABC_TP_C"/>
    <property type="match status" value="1"/>
</dbReference>
<evidence type="ECO:0000256" key="4">
    <source>
        <dbReference type="ARBA" id="ARBA00022692"/>
    </source>
</evidence>
<evidence type="ECO:0000256" key="10">
    <source>
        <dbReference type="SAM" id="Phobius"/>
    </source>
</evidence>
<dbReference type="InterPro" id="IPR003439">
    <property type="entry name" value="ABC_transporter-like_ATP-bd"/>
</dbReference>
<feature type="transmembrane region" description="Helical" evidence="10">
    <location>
        <begin position="219"/>
        <end position="242"/>
    </location>
</feature>
<feature type="transmembrane region" description="Helical" evidence="10">
    <location>
        <begin position="105"/>
        <end position="126"/>
    </location>
</feature>
<dbReference type="InterPro" id="IPR017871">
    <property type="entry name" value="ABC_transporter-like_CS"/>
</dbReference>
<dbReference type="CDD" id="cd03219">
    <property type="entry name" value="ABC_Mj1267_LivG_branched"/>
    <property type="match status" value="1"/>
</dbReference>
<protein>
    <submittedName>
        <fullName evidence="12">Amino acid/amide ABC transporter membrane protein 2, HAAT family /amino acid/amide ABC transporter ATP-binding protein 1, HAAT family</fullName>
    </submittedName>
</protein>
<dbReference type="Gene3D" id="3.40.50.300">
    <property type="entry name" value="P-loop containing nucleotide triphosphate hydrolases"/>
    <property type="match status" value="1"/>
</dbReference>
<dbReference type="GO" id="GO:1903805">
    <property type="term" value="P:L-valine import across plasma membrane"/>
    <property type="evidence" value="ECO:0007669"/>
    <property type="project" value="TreeGrafter"/>
</dbReference>
<feature type="transmembrane region" description="Helical" evidence="10">
    <location>
        <begin position="254"/>
        <end position="282"/>
    </location>
</feature>
<proteinExistence type="predicted"/>
<dbReference type="GO" id="GO:0005524">
    <property type="term" value="F:ATP binding"/>
    <property type="evidence" value="ECO:0007669"/>
    <property type="project" value="UniProtKB-KW"/>
</dbReference>
<dbReference type="InterPro" id="IPR003593">
    <property type="entry name" value="AAA+_ATPase"/>
</dbReference>
<dbReference type="InterPro" id="IPR043428">
    <property type="entry name" value="LivM-like"/>
</dbReference>
<dbReference type="STRING" id="999627.SAMN05216236_11935"/>
<feature type="transmembrane region" description="Helical" evidence="10">
    <location>
        <begin position="133"/>
        <end position="150"/>
    </location>
</feature>